<keyword evidence="8" id="KW-0479">Metal-binding</keyword>
<dbReference type="KEGG" id="ehx:EMIHUDRAFT_451362"/>
<dbReference type="EnsemblProtists" id="EOD10530">
    <property type="protein sequence ID" value="EOD10530"/>
    <property type="gene ID" value="EMIHUDRAFT_452664"/>
</dbReference>
<dbReference type="GO" id="GO:0000139">
    <property type="term" value="C:Golgi membrane"/>
    <property type="evidence" value="ECO:0007669"/>
    <property type="project" value="UniProtKB-SubCell"/>
</dbReference>
<keyword evidence="5" id="KW-0328">Glycosyltransferase</keyword>
<reference evidence="17" key="2">
    <citation type="submission" date="2024-10" db="UniProtKB">
        <authorList>
            <consortium name="EnsemblProtists"/>
        </authorList>
    </citation>
    <scope>IDENTIFICATION</scope>
</reference>
<dbReference type="InterPro" id="IPR004139">
    <property type="entry name" value="Glyco_trans_13"/>
</dbReference>
<evidence type="ECO:0000256" key="16">
    <source>
        <dbReference type="ARBA" id="ARBA00049421"/>
    </source>
</evidence>
<name>A0A0D3IGZ5_EMIH1</name>
<comment type="similarity">
    <text evidence="4">Belongs to the glycosyltransferase 13 family.</text>
</comment>
<evidence type="ECO:0000256" key="9">
    <source>
        <dbReference type="ARBA" id="ARBA00022968"/>
    </source>
</evidence>
<evidence type="ECO:0000256" key="2">
    <source>
        <dbReference type="ARBA" id="ARBA00004323"/>
    </source>
</evidence>
<dbReference type="EC" id="2.4.1.101" evidence="14"/>
<dbReference type="GeneID" id="17280997"/>
<dbReference type="SUPFAM" id="SSF53448">
    <property type="entry name" value="Nucleotide-diphospho-sugar transferases"/>
    <property type="match status" value="1"/>
</dbReference>
<evidence type="ECO:0000256" key="1">
    <source>
        <dbReference type="ARBA" id="ARBA00001936"/>
    </source>
</evidence>
<dbReference type="UniPathway" id="UPA00378"/>
<dbReference type="KEGG" id="ehx:EMIHUDRAFT_460566"/>
<evidence type="ECO:0000256" key="14">
    <source>
        <dbReference type="ARBA" id="ARBA00038949"/>
    </source>
</evidence>
<dbReference type="RefSeq" id="XP_005788156.1">
    <property type="nucleotide sequence ID" value="XM_005788099.1"/>
</dbReference>
<keyword evidence="7" id="KW-0812">Transmembrane</keyword>
<keyword evidence="10" id="KW-1133">Transmembrane helix</keyword>
<dbReference type="InterPro" id="IPR029044">
    <property type="entry name" value="Nucleotide-diphossugar_trans"/>
</dbReference>
<evidence type="ECO:0000256" key="12">
    <source>
        <dbReference type="ARBA" id="ARBA00023136"/>
    </source>
</evidence>
<dbReference type="AlphaFoldDB" id="A0A0D3IGZ5"/>
<protein>
    <recommendedName>
        <fullName evidence="14">alpha-1,3-mannosyl-glycoprotein 2-beta-N-acetylglucosaminyltransferase</fullName>
        <ecNumber evidence="14">2.4.1.101</ecNumber>
    </recommendedName>
    <alternativeName>
        <fullName evidence="15">N-glycosyl-oligosaccharide-glycoprotein N-acetylglucosaminyltransferase I</fullName>
    </alternativeName>
</protein>
<comment type="pathway">
    <text evidence="3">Protein modification; protein glycosylation.</text>
</comment>
<dbReference type="STRING" id="2903.R1C431"/>
<keyword evidence="13" id="KW-0464">Manganese</keyword>
<sequence>MRRSPGSSREPRLTTSTAVLAVASALILLMLSFNARLYFSAACDQRLQQLADEKDRELQRLARRDLVAYVDWTPGALTPPRIAVLVIAYNRASYLDRALGSVMLRHPGGANWPVYVSQDGENDEVARVIAKHGARRLVHPRRQLDLSRAEKFLKKAPGYAYLSVHYGWALRTLFADAARYEGVIILEEDIEDDTLLAVSAFNDNGQPRYSSDTSALYRSDFFPGLGWLLTRRLWAEIGAGWPEERGFWDDWMREPPQRQGRASIRPETSRSRTFGQKGTSLSQFYIKFLAPIQFSDQAAPAWAGRNLSFLLKAAYDPPFAARVAAAREVELRRVIDRSFTASGGGDVVVRYSTPKVLLGFCKQLGIMEDLKAGVPRTAYHGVIPLRVGGVMVFLAPSFAVDQDITQRKPP</sequence>
<dbReference type="PaxDb" id="2903-EOD10530"/>
<evidence type="ECO:0000256" key="8">
    <source>
        <dbReference type="ARBA" id="ARBA00022723"/>
    </source>
</evidence>
<dbReference type="HOGENOM" id="CLU_022150_1_1_1"/>
<dbReference type="eggNOG" id="KOG1413">
    <property type="taxonomic scope" value="Eukaryota"/>
</dbReference>
<dbReference type="Gene3D" id="3.10.180.20">
    <property type="entry name" value="N-Acetylglucosaminyltransferase I, Domain 2"/>
    <property type="match status" value="1"/>
</dbReference>
<proteinExistence type="inferred from homology"/>
<dbReference type="GO" id="GO:0046872">
    <property type="term" value="F:metal ion binding"/>
    <property type="evidence" value="ECO:0007669"/>
    <property type="project" value="UniProtKB-KW"/>
</dbReference>
<keyword evidence="18" id="KW-1185">Reference proteome</keyword>
<evidence type="ECO:0000256" key="7">
    <source>
        <dbReference type="ARBA" id="ARBA00022692"/>
    </source>
</evidence>
<dbReference type="RefSeq" id="XP_005762959.1">
    <property type="nucleotide sequence ID" value="XM_005762902.1"/>
</dbReference>
<evidence type="ECO:0000256" key="10">
    <source>
        <dbReference type="ARBA" id="ARBA00022989"/>
    </source>
</evidence>
<comment type="catalytic activity">
    <reaction evidence="16">
        <text>N(4)-(alpha-D-Man-(1-&gt;3)-[alpha-D-Man-(1-&gt;3)-[alpha-D-Man-(1-&gt;6)]-alpha-D-Man-(1-&gt;6)]-beta-D-Man-(1-&gt;4)-beta-D-GlcNAc-(1-&gt;4)-beta-D-GlcNAc)-L-asparaginyl-[protein] (N-glucan mannose isomer 5A1,2) + UDP-N-acetyl-alpha-D-glucosamine = N(4)-{beta-D-GlcNAc-(1-&gt;2)-alpha-D-Man-(1-&gt;3)-[alpha-D-Man-(1-&gt;3)-[alpha-D-Man-(1-&gt;6)]-alpha-D-Man-(1-&gt;6)]-beta-D-Man-(1-&gt;4)-beta-D-GlcNAc-(1-&gt;4)-beta-D-GlcNAc}-L-asparaginyl-[protein] + UDP + H(+)</text>
        <dbReference type="Rhea" id="RHEA:11456"/>
        <dbReference type="Rhea" id="RHEA-COMP:14367"/>
        <dbReference type="Rhea" id="RHEA-COMP:14368"/>
        <dbReference type="ChEBI" id="CHEBI:15378"/>
        <dbReference type="ChEBI" id="CHEBI:57705"/>
        <dbReference type="ChEBI" id="CHEBI:58223"/>
        <dbReference type="ChEBI" id="CHEBI:59087"/>
        <dbReference type="ChEBI" id="CHEBI:60625"/>
        <dbReference type="EC" id="2.4.1.101"/>
    </reaction>
</comment>
<dbReference type="GeneID" id="17263473"/>
<evidence type="ECO:0000256" key="15">
    <source>
        <dbReference type="ARBA" id="ARBA00041712"/>
    </source>
</evidence>
<keyword evidence="6" id="KW-0808">Transferase</keyword>
<evidence type="ECO:0000256" key="5">
    <source>
        <dbReference type="ARBA" id="ARBA00022676"/>
    </source>
</evidence>
<comment type="cofactor">
    <cofactor evidence="1">
        <name>Mn(2+)</name>
        <dbReference type="ChEBI" id="CHEBI:29035"/>
    </cofactor>
</comment>
<dbReference type="KEGG" id="ehx:EMIHUDRAFT_452664"/>
<dbReference type="EnsemblProtists" id="EOD35727">
    <property type="protein sequence ID" value="EOD35727"/>
    <property type="gene ID" value="EMIHUDRAFT_460566"/>
</dbReference>
<dbReference type="Proteomes" id="UP000013827">
    <property type="component" value="Unassembled WGS sequence"/>
</dbReference>
<comment type="subcellular location">
    <subcellularLocation>
        <location evidence="2">Golgi apparatus membrane</location>
        <topology evidence="2">Single-pass type II membrane protein</topology>
    </subcellularLocation>
</comment>
<evidence type="ECO:0000256" key="3">
    <source>
        <dbReference type="ARBA" id="ARBA00004922"/>
    </source>
</evidence>
<organism evidence="17 18">
    <name type="scientific">Emiliania huxleyi (strain CCMP1516)</name>
    <dbReference type="NCBI Taxonomy" id="280463"/>
    <lineage>
        <taxon>Eukaryota</taxon>
        <taxon>Haptista</taxon>
        <taxon>Haptophyta</taxon>
        <taxon>Prymnesiophyceae</taxon>
        <taxon>Isochrysidales</taxon>
        <taxon>Noelaerhabdaceae</taxon>
        <taxon>Emiliania</taxon>
    </lineage>
</organism>
<dbReference type="PANTHER" id="PTHR10468">
    <property type="entry name" value="PROTEIN O-LINKED-MANNOSE BETA-1,2-N-ACETYLGLUCOSAMINYLTRANSFERASE 1/ALPHA-1,3-MANNOSYL-GLYCOPROTEIN 2-BETA-N-ACETYLGLUCOSAMINYLTRANSFERASE"/>
    <property type="match status" value="1"/>
</dbReference>
<evidence type="ECO:0000256" key="4">
    <source>
        <dbReference type="ARBA" id="ARBA00006492"/>
    </source>
</evidence>
<evidence type="ECO:0000256" key="13">
    <source>
        <dbReference type="ARBA" id="ARBA00023211"/>
    </source>
</evidence>
<dbReference type="GeneID" id="17256627"/>
<reference evidence="18" key="1">
    <citation type="journal article" date="2013" name="Nature">
        <title>Pan genome of the phytoplankton Emiliania underpins its global distribution.</title>
        <authorList>
            <person name="Read B.A."/>
            <person name="Kegel J."/>
            <person name="Klute M.J."/>
            <person name="Kuo A."/>
            <person name="Lefebvre S.C."/>
            <person name="Maumus F."/>
            <person name="Mayer C."/>
            <person name="Miller J."/>
            <person name="Monier A."/>
            <person name="Salamov A."/>
            <person name="Young J."/>
            <person name="Aguilar M."/>
            <person name="Claverie J.M."/>
            <person name="Frickenhaus S."/>
            <person name="Gonzalez K."/>
            <person name="Herman E.K."/>
            <person name="Lin Y.C."/>
            <person name="Napier J."/>
            <person name="Ogata H."/>
            <person name="Sarno A.F."/>
            <person name="Shmutz J."/>
            <person name="Schroeder D."/>
            <person name="de Vargas C."/>
            <person name="Verret F."/>
            <person name="von Dassow P."/>
            <person name="Valentin K."/>
            <person name="Van de Peer Y."/>
            <person name="Wheeler G."/>
            <person name="Dacks J.B."/>
            <person name="Delwiche C.F."/>
            <person name="Dyhrman S.T."/>
            <person name="Glockner G."/>
            <person name="John U."/>
            <person name="Richards T."/>
            <person name="Worden A.Z."/>
            <person name="Zhang X."/>
            <person name="Grigoriev I.V."/>
            <person name="Allen A.E."/>
            <person name="Bidle K."/>
            <person name="Borodovsky M."/>
            <person name="Bowler C."/>
            <person name="Brownlee C."/>
            <person name="Cock J.M."/>
            <person name="Elias M."/>
            <person name="Gladyshev V.N."/>
            <person name="Groth M."/>
            <person name="Guda C."/>
            <person name="Hadaegh A."/>
            <person name="Iglesias-Rodriguez M.D."/>
            <person name="Jenkins J."/>
            <person name="Jones B.M."/>
            <person name="Lawson T."/>
            <person name="Leese F."/>
            <person name="Lindquist E."/>
            <person name="Lobanov A."/>
            <person name="Lomsadze A."/>
            <person name="Malik S.B."/>
            <person name="Marsh M.E."/>
            <person name="Mackinder L."/>
            <person name="Mock T."/>
            <person name="Mueller-Roeber B."/>
            <person name="Pagarete A."/>
            <person name="Parker M."/>
            <person name="Probert I."/>
            <person name="Quesneville H."/>
            <person name="Raines C."/>
            <person name="Rensing S.A."/>
            <person name="Riano-Pachon D.M."/>
            <person name="Richier S."/>
            <person name="Rokitta S."/>
            <person name="Shiraiwa Y."/>
            <person name="Soanes D.M."/>
            <person name="van der Giezen M."/>
            <person name="Wahlund T.M."/>
            <person name="Williams B."/>
            <person name="Wilson W."/>
            <person name="Wolfe G."/>
            <person name="Wurch L.L."/>
        </authorList>
    </citation>
    <scope>NUCLEOTIDE SEQUENCE</scope>
</reference>
<accession>A0A0D3IGZ5</accession>
<keyword evidence="9" id="KW-0735">Signal-anchor</keyword>
<dbReference type="Pfam" id="PF03071">
    <property type="entry name" value="GNT-I"/>
    <property type="match status" value="1"/>
</dbReference>
<evidence type="ECO:0000256" key="6">
    <source>
        <dbReference type="ARBA" id="ARBA00022679"/>
    </source>
</evidence>
<dbReference type="GO" id="GO:0003827">
    <property type="term" value="F:alpha-1,3-mannosylglycoprotein 2-beta-N-acetylglucosaminyltransferase activity"/>
    <property type="evidence" value="ECO:0007669"/>
    <property type="project" value="UniProtKB-EC"/>
</dbReference>
<dbReference type="RefSeq" id="XP_005769752.1">
    <property type="nucleotide sequence ID" value="XM_005769695.1"/>
</dbReference>
<dbReference type="OMA" id="KGYDLSW"/>
<dbReference type="EnsemblProtists" id="EOD17323">
    <property type="protein sequence ID" value="EOD17323"/>
    <property type="gene ID" value="EMIHUDRAFT_451362"/>
</dbReference>
<dbReference type="InterPro" id="IPR052261">
    <property type="entry name" value="Glycosyltransferase_13"/>
</dbReference>
<evidence type="ECO:0000313" key="17">
    <source>
        <dbReference type="EnsemblProtists" id="EOD10530"/>
    </source>
</evidence>
<dbReference type="PANTHER" id="PTHR10468:SF0">
    <property type="entry name" value="ALPHA-1,3-MANNOSYL-GLYCOPROTEIN 2-BETA-N-ACETYLGLUCOSAMINYLTRANSFERASE"/>
    <property type="match status" value="1"/>
</dbReference>
<evidence type="ECO:0000313" key="18">
    <source>
        <dbReference type="Proteomes" id="UP000013827"/>
    </source>
</evidence>
<dbReference type="Gene3D" id="3.90.550.10">
    <property type="entry name" value="Spore Coat Polysaccharide Biosynthesis Protein SpsA, Chain A"/>
    <property type="match status" value="2"/>
</dbReference>
<evidence type="ECO:0000256" key="11">
    <source>
        <dbReference type="ARBA" id="ARBA00023034"/>
    </source>
</evidence>
<keyword evidence="11" id="KW-0333">Golgi apparatus</keyword>
<keyword evidence="12" id="KW-0472">Membrane</keyword>